<dbReference type="Gene3D" id="2.60.120.10">
    <property type="entry name" value="Jelly Rolls"/>
    <property type="match status" value="1"/>
</dbReference>
<dbReference type="SUPFAM" id="SSF51182">
    <property type="entry name" value="RmlC-like cupins"/>
    <property type="match status" value="1"/>
</dbReference>
<dbReference type="Pfam" id="PF07883">
    <property type="entry name" value="Cupin_2"/>
    <property type="match status" value="1"/>
</dbReference>
<accession>A0ABY4EJE7</accession>
<dbReference type="InterPro" id="IPR011051">
    <property type="entry name" value="RmlC_Cupin_sf"/>
</dbReference>
<dbReference type="Proteomes" id="UP000831787">
    <property type="component" value="Chromosome"/>
</dbReference>
<dbReference type="InterPro" id="IPR013096">
    <property type="entry name" value="Cupin_2"/>
</dbReference>
<dbReference type="EMBL" id="CP095073">
    <property type="protein sequence ID" value="UOQ43754.1"/>
    <property type="molecule type" value="Genomic_DNA"/>
</dbReference>
<reference evidence="2 3" key="1">
    <citation type="submission" date="2022-04" db="EMBL/GenBank/DDBJ databases">
        <title>Halobacillus sp. isolated from saltern.</title>
        <authorList>
            <person name="Won M."/>
            <person name="Lee C.-M."/>
            <person name="Woen H.-Y."/>
            <person name="Kwon S.-W."/>
        </authorList>
    </citation>
    <scope>NUCLEOTIDE SEQUENCE [LARGE SCALE GENOMIC DNA]</scope>
    <source>
        <strain evidence="2 3">SSBR10-3</strain>
    </source>
</reference>
<organism evidence="2 3">
    <name type="scientific">Halobacillus salinarum</name>
    <dbReference type="NCBI Taxonomy" id="2932257"/>
    <lineage>
        <taxon>Bacteria</taxon>
        <taxon>Bacillati</taxon>
        <taxon>Bacillota</taxon>
        <taxon>Bacilli</taxon>
        <taxon>Bacillales</taxon>
        <taxon>Bacillaceae</taxon>
        <taxon>Halobacillus</taxon>
    </lineage>
</organism>
<protein>
    <submittedName>
        <fullName evidence="2">Cupin domain-containing protein</fullName>
    </submittedName>
</protein>
<dbReference type="InterPro" id="IPR014710">
    <property type="entry name" value="RmlC-like_jellyroll"/>
</dbReference>
<evidence type="ECO:0000259" key="1">
    <source>
        <dbReference type="Pfam" id="PF07883"/>
    </source>
</evidence>
<proteinExistence type="predicted"/>
<sequence>MSDKYPYTMNLDTKFDFLELIDINSLVKECKDEWYNQTLCQVNDCVVRLGVMQGEFHWHKHDQEDELFYVIDGHFIVDLEDRSVDLYPNQGFTVPRNVIHKTRAPERTVILMIEGAGVVPTGDEA</sequence>
<dbReference type="InterPro" id="IPR052044">
    <property type="entry name" value="PKS_Associated_Protein"/>
</dbReference>
<evidence type="ECO:0000313" key="2">
    <source>
        <dbReference type="EMBL" id="UOQ43754.1"/>
    </source>
</evidence>
<feature type="domain" description="Cupin type-2" evidence="1">
    <location>
        <begin position="53"/>
        <end position="112"/>
    </location>
</feature>
<gene>
    <name evidence="2" type="ORF">MUN89_18000</name>
</gene>
<dbReference type="PANTHER" id="PTHR36114">
    <property type="entry name" value="16.7 KDA PROTEIN IN WHIE LOCUS"/>
    <property type="match status" value="1"/>
</dbReference>
<dbReference type="CDD" id="cd02226">
    <property type="entry name" value="cupin_YdbB-like"/>
    <property type="match status" value="1"/>
</dbReference>
<evidence type="ECO:0000313" key="3">
    <source>
        <dbReference type="Proteomes" id="UP000831787"/>
    </source>
</evidence>
<name>A0ABY4EJE7_9BACI</name>
<dbReference type="RefSeq" id="WP_244709172.1">
    <property type="nucleotide sequence ID" value="NZ_CP095073.1"/>
</dbReference>
<dbReference type="PANTHER" id="PTHR36114:SF1">
    <property type="entry name" value="16.7 KDA PROTEIN IN WHIE LOCUS"/>
    <property type="match status" value="1"/>
</dbReference>
<keyword evidence="3" id="KW-1185">Reference proteome</keyword>